<proteinExistence type="predicted"/>
<evidence type="ECO:0000313" key="1">
    <source>
        <dbReference type="EMBL" id="OJJ35978.1"/>
    </source>
</evidence>
<dbReference type="VEuPathDB" id="FungiDB:ASPWEDRAFT_51875"/>
<evidence type="ECO:0000313" key="2">
    <source>
        <dbReference type="Proteomes" id="UP000184383"/>
    </source>
</evidence>
<dbReference type="GeneID" id="63753519"/>
<reference evidence="2" key="1">
    <citation type="journal article" date="2017" name="Genome Biol.">
        <title>Comparative genomics reveals high biological diversity and specific adaptations in the industrially and medically important fungal genus Aspergillus.</title>
        <authorList>
            <person name="de Vries R.P."/>
            <person name="Riley R."/>
            <person name="Wiebenga A."/>
            <person name="Aguilar-Osorio G."/>
            <person name="Amillis S."/>
            <person name="Uchima C.A."/>
            <person name="Anderluh G."/>
            <person name="Asadollahi M."/>
            <person name="Askin M."/>
            <person name="Barry K."/>
            <person name="Battaglia E."/>
            <person name="Bayram O."/>
            <person name="Benocci T."/>
            <person name="Braus-Stromeyer S.A."/>
            <person name="Caldana C."/>
            <person name="Canovas D."/>
            <person name="Cerqueira G.C."/>
            <person name="Chen F."/>
            <person name="Chen W."/>
            <person name="Choi C."/>
            <person name="Clum A."/>
            <person name="Dos Santos R.A."/>
            <person name="Damasio A.R."/>
            <person name="Diallinas G."/>
            <person name="Emri T."/>
            <person name="Fekete E."/>
            <person name="Flipphi M."/>
            <person name="Freyberg S."/>
            <person name="Gallo A."/>
            <person name="Gournas C."/>
            <person name="Habgood R."/>
            <person name="Hainaut M."/>
            <person name="Harispe M.L."/>
            <person name="Henrissat B."/>
            <person name="Hilden K.S."/>
            <person name="Hope R."/>
            <person name="Hossain A."/>
            <person name="Karabika E."/>
            <person name="Karaffa L."/>
            <person name="Karanyi Z."/>
            <person name="Krasevec N."/>
            <person name="Kuo A."/>
            <person name="Kusch H."/>
            <person name="LaButti K."/>
            <person name="Lagendijk E.L."/>
            <person name="Lapidus A."/>
            <person name="Levasseur A."/>
            <person name="Lindquist E."/>
            <person name="Lipzen A."/>
            <person name="Logrieco A.F."/>
            <person name="MacCabe A."/>
            <person name="Maekelae M.R."/>
            <person name="Malavazi I."/>
            <person name="Melin P."/>
            <person name="Meyer V."/>
            <person name="Mielnichuk N."/>
            <person name="Miskei M."/>
            <person name="Molnar A.P."/>
            <person name="Mule G."/>
            <person name="Ngan C.Y."/>
            <person name="Orejas M."/>
            <person name="Orosz E."/>
            <person name="Ouedraogo J.P."/>
            <person name="Overkamp K.M."/>
            <person name="Park H.-S."/>
            <person name="Perrone G."/>
            <person name="Piumi F."/>
            <person name="Punt P.J."/>
            <person name="Ram A.F."/>
            <person name="Ramon A."/>
            <person name="Rauscher S."/>
            <person name="Record E."/>
            <person name="Riano-Pachon D.M."/>
            <person name="Robert V."/>
            <person name="Roehrig J."/>
            <person name="Ruller R."/>
            <person name="Salamov A."/>
            <person name="Salih N.S."/>
            <person name="Samson R.A."/>
            <person name="Sandor E."/>
            <person name="Sanguinetti M."/>
            <person name="Schuetze T."/>
            <person name="Sepcic K."/>
            <person name="Shelest E."/>
            <person name="Sherlock G."/>
            <person name="Sophianopoulou V."/>
            <person name="Squina F.M."/>
            <person name="Sun H."/>
            <person name="Susca A."/>
            <person name="Todd R.B."/>
            <person name="Tsang A."/>
            <person name="Unkles S.E."/>
            <person name="van de Wiele N."/>
            <person name="van Rossen-Uffink D."/>
            <person name="Oliveira J.V."/>
            <person name="Vesth T.C."/>
            <person name="Visser J."/>
            <person name="Yu J.-H."/>
            <person name="Zhou M."/>
            <person name="Andersen M.R."/>
            <person name="Archer D.B."/>
            <person name="Baker S.E."/>
            <person name="Benoit I."/>
            <person name="Brakhage A.A."/>
            <person name="Braus G.H."/>
            <person name="Fischer R."/>
            <person name="Frisvad J.C."/>
            <person name="Goldman G.H."/>
            <person name="Houbraken J."/>
            <person name="Oakley B."/>
            <person name="Pocsi I."/>
            <person name="Scazzocchio C."/>
            <person name="Seiboth B."/>
            <person name="vanKuyk P.A."/>
            <person name="Wortman J."/>
            <person name="Dyer P.S."/>
            <person name="Grigoriev I.V."/>
        </authorList>
    </citation>
    <scope>NUCLEOTIDE SEQUENCE [LARGE SCALE GENOMIC DNA]</scope>
    <source>
        <strain evidence="2">DTO 134E9</strain>
    </source>
</reference>
<dbReference type="EMBL" id="KV878212">
    <property type="protein sequence ID" value="OJJ35978.1"/>
    <property type="molecule type" value="Genomic_DNA"/>
</dbReference>
<gene>
    <name evidence="1" type="ORF">ASPWEDRAFT_51875</name>
</gene>
<dbReference type="Proteomes" id="UP000184383">
    <property type="component" value="Unassembled WGS sequence"/>
</dbReference>
<sequence>MLPFLSAAIHHPHYGNFQHWSLYLHTDSEDLIFEVDGEHPNFQKVISNGKPSDTDTFIEYVFLCEIGEPDIPTIKMVVDNARVDNETLEWDCQDFVLEILEGCEMEGIMDDEEVDYYEAKDVLKSRRGPMI</sequence>
<organism evidence="1 2">
    <name type="scientific">Aspergillus wentii DTO 134E9</name>
    <dbReference type="NCBI Taxonomy" id="1073089"/>
    <lineage>
        <taxon>Eukaryota</taxon>
        <taxon>Fungi</taxon>
        <taxon>Dikarya</taxon>
        <taxon>Ascomycota</taxon>
        <taxon>Pezizomycotina</taxon>
        <taxon>Eurotiomycetes</taxon>
        <taxon>Eurotiomycetidae</taxon>
        <taxon>Eurotiales</taxon>
        <taxon>Aspergillaceae</taxon>
        <taxon>Aspergillus</taxon>
        <taxon>Aspergillus subgen. Cremei</taxon>
    </lineage>
</organism>
<accession>A0A1L9RMD4</accession>
<dbReference type="AlphaFoldDB" id="A0A1L9RMD4"/>
<dbReference type="OrthoDB" id="37659at2759"/>
<protein>
    <submittedName>
        <fullName evidence="1">Uncharacterized protein</fullName>
    </submittedName>
</protein>
<name>A0A1L9RMD4_ASPWE</name>
<keyword evidence="2" id="KW-1185">Reference proteome</keyword>
<dbReference type="RefSeq" id="XP_040689654.1">
    <property type="nucleotide sequence ID" value="XM_040837671.1"/>
</dbReference>